<dbReference type="InterPro" id="IPR022641">
    <property type="entry name" value="CheR_N"/>
</dbReference>
<dbReference type="InterPro" id="IPR029063">
    <property type="entry name" value="SAM-dependent_MTases_sf"/>
</dbReference>
<accession>A0A842JH31</accession>
<dbReference type="SMART" id="SM00138">
    <property type="entry name" value="MeTrc"/>
    <property type="match status" value="1"/>
</dbReference>
<dbReference type="InterPro" id="IPR022642">
    <property type="entry name" value="CheR_C"/>
</dbReference>
<comment type="caution">
    <text evidence="7">The sequence shown here is derived from an EMBL/GenBank/DDBJ whole genome shotgun (WGS) entry which is preliminary data.</text>
</comment>
<evidence type="ECO:0000256" key="1">
    <source>
        <dbReference type="ARBA" id="ARBA00001541"/>
    </source>
</evidence>
<dbReference type="AlphaFoldDB" id="A0A842JH31"/>
<dbReference type="GO" id="GO:0032259">
    <property type="term" value="P:methylation"/>
    <property type="evidence" value="ECO:0007669"/>
    <property type="project" value="UniProtKB-KW"/>
</dbReference>
<dbReference type="SUPFAM" id="SSF53335">
    <property type="entry name" value="S-adenosyl-L-methionine-dependent methyltransferases"/>
    <property type="match status" value="1"/>
</dbReference>
<dbReference type="Gene3D" id="3.40.50.150">
    <property type="entry name" value="Vaccinia Virus protein VP39"/>
    <property type="match status" value="1"/>
</dbReference>
<dbReference type="PANTHER" id="PTHR24422:SF19">
    <property type="entry name" value="CHEMOTAXIS PROTEIN METHYLTRANSFERASE"/>
    <property type="match status" value="1"/>
</dbReference>
<dbReference type="RefSeq" id="WP_185904311.1">
    <property type="nucleotide sequence ID" value="NZ_JACMSE010000001.1"/>
</dbReference>
<dbReference type="PANTHER" id="PTHR24422">
    <property type="entry name" value="CHEMOTAXIS PROTEIN METHYLTRANSFERASE"/>
    <property type="match status" value="1"/>
</dbReference>
<dbReference type="InterPro" id="IPR000780">
    <property type="entry name" value="CheR_MeTrfase"/>
</dbReference>
<gene>
    <name evidence="7" type="ORF">H7313_03315</name>
</gene>
<comment type="catalytic activity">
    <reaction evidence="1">
        <text>L-glutamyl-[protein] + S-adenosyl-L-methionine = [protein]-L-glutamate 5-O-methyl ester + S-adenosyl-L-homocysteine</text>
        <dbReference type="Rhea" id="RHEA:24452"/>
        <dbReference type="Rhea" id="RHEA-COMP:10208"/>
        <dbReference type="Rhea" id="RHEA-COMP:10311"/>
        <dbReference type="ChEBI" id="CHEBI:29973"/>
        <dbReference type="ChEBI" id="CHEBI:57856"/>
        <dbReference type="ChEBI" id="CHEBI:59789"/>
        <dbReference type="ChEBI" id="CHEBI:82795"/>
        <dbReference type="EC" id="2.1.1.80"/>
    </reaction>
</comment>
<dbReference type="PROSITE" id="PS50123">
    <property type="entry name" value="CHER"/>
    <property type="match status" value="1"/>
</dbReference>
<keyword evidence="5" id="KW-0949">S-adenosyl-L-methionine</keyword>
<evidence type="ECO:0000256" key="2">
    <source>
        <dbReference type="ARBA" id="ARBA00012534"/>
    </source>
</evidence>
<dbReference type="InterPro" id="IPR036804">
    <property type="entry name" value="CheR_N_sf"/>
</dbReference>
<dbReference type="Pfam" id="PF01739">
    <property type="entry name" value="CheR"/>
    <property type="match status" value="1"/>
</dbReference>
<dbReference type="CDD" id="cd02440">
    <property type="entry name" value="AdoMet_MTases"/>
    <property type="match status" value="1"/>
</dbReference>
<name>A0A842JH31_9ACTN</name>
<dbReference type="EMBL" id="JACMSE010000001">
    <property type="protein sequence ID" value="MBC2888380.1"/>
    <property type="molecule type" value="Genomic_DNA"/>
</dbReference>
<sequence>MLSQYDNPPVETARVEHLTDSEFERTCSYLARTYGLNMESKRVLLECRLSRERDRLGLPSFAAYLDVVESGRDPQACERFVNLVTTHYTYFLRESGQFDFIAKTAFPELLAKRPDRPWNVLCAGCSTGEECYGLSMLVEDFARTRSLPPVRITGLDVSKPSIEEARAAVYPAARVDKVPARWLRSYFSERDGSFAVADHVRSRVSFAQGNLADPNALRRTYDLVLCRNVIIYFNDEVRDRAIGMLHDHLAPSCYLVLGHAEIVRERTLFAYRGNSIYQKQPKANLS</sequence>
<organism evidence="7 8">
    <name type="scientific">Gordonibacter massiliensis</name>
    <name type="common">ex Traore et al. 2017</name>
    <dbReference type="NCBI Taxonomy" id="1841863"/>
    <lineage>
        <taxon>Bacteria</taxon>
        <taxon>Bacillati</taxon>
        <taxon>Actinomycetota</taxon>
        <taxon>Coriobacteriia</taxon>
        <taxon>Eggerthellales</taxon>
        <taxon>Eggerthellaceae</taxon>
        <taxon>Gordonibacter</taxon>
    </lineage>
</organism>
<dbReference type="Pfam" id="PF03705">
    <property type="entry name" value="CheR_N"/>
    <property type="match status" value="1"/>
</dbReference>
<keyword evidence="3 7" id="KW-0489">Methyltransferase</keyword>
<dbReference type="Proteomes" id="UP000587396">
    <property type="component" value="Unassembled WGS sequence"/>
</dbReference>
<reference evidence="7 8" key="1">
    <citation type="submission" date="2020-08" db="EMBL/GenBank/DDBJ databases">
        <authorList>
            <person name="Liu C."/>
            <person name="Sun Q."/>
        </authorList>
    </citation>
    <scope>NUCLEOTIDE SEQUENCE [LARGE SCALE GENOMIC DNA]</scope>
    <source>
        <strain evidence="7 8">N22</strain>
    </source>
</reference>
<evidence type="ECO:0000256" key="3">
    <source>
        <dbReference type="ARBA" id="ARBA00022603"/>
    </source>
</evidence>
<evidence type="ECO:0000313" key="8">
    <source>
        <dbReference type="Proteomes" id="UP000587396"/>
    </source>
</evidence>
<dbReference type="EC" id="2.1.1.80" evidence="2"/>
<proteinExistence type="predicted"/>
<feature type="domain" description="CheR-type methyltransferase" evidence="6">
    <location>
        <begin position="11"/>
        <end position="263"/>
    </location>
</feature>
<protein>
    <recommendedName>
        <fullName evidence="2">protein-glutamate O-methyltransferase</fullName>
        <ecNumber evidence="2">2.1.1.80</ecNumber>
    </recommendedName>
</protein>
<dbReference type="PRINTS" id="PR00996">
    <property type="entry name" value="CHERMTFRASE"/>
</dbReference>
<dbReference type="InterPro" id="IPR050903">
    <property type="entry name" value="Bact_Chemotaxis_MeTrfase"/>
</dbReference>
<evidence type="ECO:0000256" key="4">
    <source>
        <dbReference type="ARBA" id="ARBA00022679"/>
    </source>
</evidence>
<dbReference type="GO" id="GO:0008983">
    <property type="term" value="F:protein-glutamate O-methyltransferase activity"/>
    <property type="evidence" value="ECO:0007669"/>
    <property type="project" value="UniProtKB-EC"/>
</dbReference>
<keyword evidence="8" id="KW-1185">Reference proteome</keyword>
<evidence type="ECO:0000256" key="5">
    <source>
        <dbReference type="ARBA" id="ARBA00022691"/>
    </source>
</evidence>
<evidence type="ECO:0000259" key="6">
    <source>
        <dbReference type="PROSITE" id="PS50123"/>
    </source>
</evidence>
<dbReference type="Gene3D" id="1.10.155.10">
    <property type="entry name" value="Chemotaxis receptor methyltransferase CheR, N-terminal domain"/>
    <property type="match status" value="1"/>
</dbReference>
<evidence type="ECO:0000313" key="7">
    <source>
        <dbReference type="EMBL" id="MBC2888380.1"/>
    </source>
</evidence>
<dbReference type="SUPFAM" id="SSF47757">
    <property type="entry name" value="Chemotaxis receptor methyltransferase CheR, N-terminal domain"/>
    <property type="match status" value="1"/>
</dbReference>
<keyword evidence="4 7" id="KW-0808">Transferase</keyword>